<accession>A9YML7</accession>
<dbReference type="KEGG" id="vg:10973709"/>
<dbReference type="RefSeq" id="YP_001649007.1">
    <property type="nucleotide sequence ID" value="NC_010240.1"/>
</dbReference>
<dbReference type="OrthoDB" id="31082at10239"/>
<evidence type="ECO:0000313" key="1">
    <source>
        <dbReference type="EMBL" id="ABY47716.1"/>
    </source>
</evidence>
<organism evidence="1 2">
    <name type="scientific">Helicoverpa armigera granulovirus</name>
    <dbReference type="NCBI Taxonomy" id="489830"/>
    <lineage>
        <taxon>Viruses</taxon>
        <taxon>Viruses incertae sedis</taxon>
        <taxon>Naldaviricetes</taxon>
        <taxon>Lefavirales</taxon>
        <taxon>Baculoviridae</taxon>
        <taxon>Betabaculovirus</taxon>
        <taxon>Betabaculovirus helarmigerae</taxon>
    </lineage>
</organism>
<keyword evidence="2" id="KW-1185">Reference proteome</keyword>
<name>A9YML7_9BBAC</name>
<dbReference type="EMBL" id="EU255577">
    <property type="protein sequence ID" value="ABY47716.1"/>
    <property type="molecule type" value="Genomic_DNA"/>
</dbReference>
<dbReference type="GeneID" id="10973709"/>
<reference evidence="1 2" key="1">
    <citation type="journal article" date="2008" name="Virus Genes">
        <title>Genomic sequence analysis of a granulovirus isolated from the Old World bollworm, Helicoverpa armigera.</title>
        <authorList>
            <person name="Harrison R.L."/>
            <person name="Popham H.J."/>
        </authorList>
    </citation>
    <scope>NUCLEOTIDE SEQUENCE [LARGE SCALE GENOMIC DNA]</scope>
</reference>
<protein>
    <submittedName>
        <fullName evidence="1">Uncharacterized protein</fullName>
    </submittedName>
</protein>
<evidence type="ECO:0000313" key="2">
    <source>
        <dbReference type="Proteomes" id="UP000203266"/>
    </source>
</evidence>
<sequence>MTTVLSLLNSIAQIQEIDHDLDDYVPVVDESVTQQPLSVLEENQILENTLPENVLTEENTEELFKKHDQQQHNIAEETPVEDAKLMEGEIENIPQVIEEKPKPVEDTKPAVMEEKPVVETKPEEEAKPKKRVRFTEAEDDVVCKKIKKEMQDYEEEELIPEENNELFECNVSVHSDSEDEEMRTDDPQRSKSFTMEVLVDCLTRTEEFLMENKVEQARAVIDYLLNKCQNRTSVRKRLEGRRSKKNLQGYVHVFCAKRAIGFYSNSYEKPKSIPQMVHFITIKSAVKNDKTDKTSSVNIVRDLKKAAGSYVYRANDTPKKHMNVFKHKLEKCIKSMYKYVQDNNLTVISNDSEWRTKLNELPDVQSEASE</sequence>
<dbReference type="Proteomes" id="UP000203266">
    <property type="component" value="Segment"/>
</dbReference>
<proteinExistence type="predicted"/>